<proteinExistence type="inferred from homology"/>
<dbReference type="PANTHER" id="PTHR10695:SF46">
    <property type="entry name" value="BIFUNCTIONAL COENZYME A SYNTHASE-RELATED"/>
    <property type="match status" value="1"/>
</dbReference>
<keyword evidence="5 8" id="KW-0418">Kinase</keyword>
<dbReference type="InterPro" id="IPR027417">
    <property type="entry name" value="P-loop_NTPase"/>
</dbReference>
<feature type="binding site" evidence="8">
    <location>
        <begin position="11"/>
        <end position="16"/>
    </location>
    <ligand>
        <name>ATP</name>
        <dbReference type="ChEBI" id="CHEBI:30616"/>
    </ligand>
</feature>
<dbReference type="EMBL" id="MVIE01000012">
    <property type="protein sequence ID" value="ORB41551.1"/>
    <property type="molecule type" value="Genomic_DNA"/>
</dbReference>
<evidence type="ECO:0000313" key="10">
    <source>
        <dbReference type="EMBL" id="ORB41551.1"/>
    </source>
</evidence>
<dbReference type="InterPro" id="IPR001977">
    <property type="entry name" value="Depp_CoAkinase"/>
</dbReference>
<name>A0A1X0IB03_9MYCO</name>
<dbReference type="Pfam" id="PF04229">
    <property type="entry name" value="GrpB"/>
    <property type="match status" value="1"/>
</dbReference>
<dbReference type="GO" id="GO:0005737">
    <property type="term" value="C:cytoplasm"/>
    <property type="evidence" value="ECO:0007669"/>
    <property type="project" value="UniProtKB-SubCell"/>
</dbReference>
<dbReference type="STRING" id="590652.BST39_12000"/>
<comment type="subcellular location">
    <subcellularLocation>
        <location evidence="8">Cytoplasm</location>
    </subcellularLocation>
</comment>
<dbReference type="Proteomes" id="UP000192513">
    <property type="component" value="Unassembled WGS sequence"/>
</dbReference>
<comment type="catalytic activity">
    <reaction evidence="8">
        <text>3'-dephospho-CoA + ATP = ADP + CoA + H(+)</text>
        <dbReference type="Rhea" id="RHEA:18245"/>
        <dbReference type="ChEBI" id="CHEBI:15378"/>
        <dbReference type="ChEBI" id="CHEBI:30616"/>
        <dbReference type="ChEBI" id="CHEBI:57287"/>
        <dbReference type="ChEBI" id="CHEBI:57328"/>
        <dbReference type="ChEBI" id="CHEBI:456216"/>
        <dbReference type="EC" id="2.7.1.24"/>
    </reaction>
</comment>
<comment type="pathway">
    <text evidence="8">Cofactor biosynthesis; coenzyme A biosynthesis; CoA from (R)-pantothenate: step 5/5.</text>
</comment>
<dbReference type="InterPro" id="IPR007344">
    <property type="entry name" value="GrpB/CoaE"/>
</dbReference>
<keyword evidence="8" id="KW-0808">Transferase</keyword>
<comment type="caution">
    <text evidence="10">The sequence shown here is derived from an EMBL/GenBank/DDBJ whole genome shotgun (WGS) entry which is preliminary data.</text>
</comment>
<evidence type="ECO:0000256" key="7">
    <source>
        <dbReference type="ARBA" id="ARBA00022993"/>
    </source>
</evidence>
<dbReference type="Pfam" id="PF01121">
    <property type="entry name" value="CoaE"/>
    <property type="match status" value="1"/>
</dbReference>
<keyword evidence="7 8" id="KW-0173">Coenzyme A biosynthesis</keyword>
<keyword evidence="6 8" id="KW-0067">ATP-binding</keyword>
<evidence type="ECO:0000256" key="9">
    <source>
        <dbReference type="NCBIfam" id="TIGR00152"/>
    </source>
</evidence>
<evidence type="ECO:0000256" key="6">
    <source>
        <dbReference type="ARBA" id="ARBA00022840"/>
    </source>
</evidence>
<dbReference type="InterPro" id="IPR043519">
    <property type="entry name" value="NT_sf"/>
</dbReference>
<keyword evidence="3 8" id="KW-0963">Cytoplasm</keyword>
<evidence type="ECO:0000313" key="11">
    <source>
        <dbReference type="Proteomes" id="UP000192513"/>
    </source>
</evidence>
<comment type="similarity">
    <text evidence="1">In the N-terminal section; belongs to the CoaE family.</text>
</comment>
<evidence type="ECO:0000256" key="2">
    <source>
        <dbReference type="ARBA" id="ARBA00011058"/>
    </source>
</evidence>
<dbReference type="NCBIfam" id="NF002879">
    <property type="entry name" value="PRK03333.1"/>
    <property type="match status" value="1"/>
</dbReference>
<dbReference type="PROSITE" id="PS51219">
    <property type="entry name" value="DPCK"/>
    <property type="match status" value="1"/>
</dbReference>
<dbReference type="SUPFAM" id="SSF52540">
    <property type="entry name" value="P-loop containing nucleoside triphosphate hydrolases"/>
    <property type="match status" value="1"/>
</dbReference>
<dbReference type="NCBIfam" id="TIGR00152">
    <property type="entry name" value="dephospho-CoA kinase"/>
    <property type="match status" value="1"/>
</dbReference>
<keyword evidence="4 8" id="KW-0547">Nucleotide-binding</keyword>
<dbReference type="OrthoDB" id="9812943at2"/>
<evidence type="ECO:0000256" key="4">
    <source>
        <dbReference type="ARBA" id="ARBA00022741"/>
    </source>
</evidence>
<comment type="similarity">
    <text evidence="2">In the C-terminal section; belongs to the UPF0157 (GrpB) family.</text>
</comment>
<protein>
    <recommendedName>
        <fullName evidence="8 9">Dephospho-CoA kinase</fullName>
        <ecNumber evidence="8 9">2.7.1.24</ecNumber>
    </recommendedName>
    <alternativeName>
        <fullName evidence="8">Dephosphocoenzyme A kinase</fullName>
    </alternativeName>
</protein>
<reference evidence="10 11" key="1">
    <citation type="submission" date="2017-02" db="EMBL/GenBank/DDBJ databases">
        <title>The new phylogeny of genus Mycobacterium.</title>
        <authorList>
            <person name="Tortoli E."/>
            <person name="Trovato A."/>
            <person name="Cirillo D.M."/>
        </authorList>
    </citation>
    <scope>NUCLEOTIDE SEQUENCE [LARGE SCALE GENOMIC DNA]</scope>
    <source>
        <strain evidence="10 11">DSM 45000</strain>
    </source>
</reference>
<dbReference type="PANTHER" id="PTHR10695">
    <property type="entry name" value="DEPHOSPHO-COA KINASE-RELATED"/>
    <property type="match status" value="1"/>
</dbReference>
<evidence type="ECO:0000256" key="1">
    <source>
        <dbReference type="ARBA" id="ARBA00008826"/>
    </source>
</evidence>
<evidence type="ECO:0000256" key="3">
    <source>
        <dbReference type="ARBA" id="ARBA00022490"/>
    </source>
</evidence>
<dbReference type="GO" id="GO:0015937">
    <property type="term" value="P:coenzyme A biosynthetic process"/>
    <property type="evidence" value="ECO:0007669"/>
    <property type="project" value="UniProtKB-UniRule"/>
</dbReference>
<dbReference type="UniPathway" id="UPA00241">
    <property type="reaction ID" value="UER00356"/>
</dbReference>
<dbReference type="Gene3D" id="3.40.50.300">
    <property type="entry name" value="P-loop containing nucleotide triphosphate hydrolases"/>
    <property type="match status" value="1"/>
</dbReference>
<evidence type="ECO:0000256" key="5">
    <source>
        <dbReference type="ARBA" id="ARBA00022777"/>
    </source>
</evidence>
<dbReference type="CDD" id="cd02022">
    <property type="entry name" value="DPCK"/>
    <property type="match status" value="1"/>
</dbReference>
<gene>
    <name evidence="8" type="primary">coaE</name>
    <name evidence="10" type="ORF">BST39_12000</name>
</gene>
<evidence type="ECO:0000256" key="8">
    <source>
        <dbReference type="HAMAP-Rule" id="MF_00376"/>
    </source>
</evidence>
<comment type="similarity">
    <text evidence="8">Belongs to the CoaE family.</text>
</comment>
<dbReference type="EC" id="2.7.1.24" evidence="8 9"/>
<dbReference type="RefSeq" id="WP_083171926.1">
    <property type="nucleotide sequence ID" value="NZ_AP022619.1"/>
</dbReference>
<accession>A0A1X0IB03</accession>
<dbReference type="SUPFAM" id="SSF81301">
    <property type="entry name" value="Nucleotidyltransferase"/>
    <property type="match status" value="1"/>
</dbReference>
<dbReference type="AlphaFoldDB" id="A0A1X0IB03"/>
<dbReference type="GO" id="GO:0004140">
    <property type="term" value="F:dephospho-CoA kinase activity"/>
    <property type="evidence" value="ECO:0007669"/>
    <property type="project" value="UniProtKB-UniRule"/>
</dbReference>
<sequence length="404" mass="44316">MLRIGLTGGIGAGKSALSTTFAKCGAVIVDGDVIAREVVQPGTAGLAALVEAFGADILLPDGSLDRPALAAKAFADDEARQRLNGIVHPLVGKRRAEIIASVPEDSVVVEDIPLLVESGMAPLFPLVVVVHADVEVRVRRLVEQRGMPEEDARARIAAQASDEQRRAVADIWVDNSGSPEELERRARELWDNRILPFAHNLSKREIARAPVRLVAPDPTWPDQARRIVNRLRTACGHRALRVDHIGSTAVPDLPAKDVIDIQITVESLAIADELAEPLLAAGYPRWEHISEDTARADARSTVDRFDHQDDESLWQKRIHASADPGRPTNVHVRVDGWPGQQFALLFVDWLRNNPDARAGCLAVKREAERGAGGDISAYVAAKERWYPDAYRRAWAWADSTGWRP</sequence>
<dbReference type="HAMAP" id="MF_00376">
    <property type="entry name" value="Dephospho_CoA_kinase"/>
    <property type="match status" value="1"/>
</dbReference>
<organism evidence="10 11">
    <name type="scientific">Mycobacterium paraseoulense</name>
    <dbReference type="NCBI Taxonomy" id="590652"/>
    <lineage>
        <taxon>Bacteria</taxon>
        <taxon>Bacillati</taxon>
        <taxon>Actinomycetota</taxon>
        <taxon>Actinomycetes</taxon>
        <taxon>Mycobacteriales</taxon>
        <taxon>Mycobacteriaceae</taxon>
        <taxon>Mycobacterium</taxon>
    </lineage>
</organism>
<dbReference type="Gene3D" id="3.30.460.10">
    <property type="entry name" value="Beta Polymerase, domain 2"/>
    <property type="match status" value="1"/>
</dbReference>
<keyword evidence="11" id="KW-1185">Reference proteome</keyword>
<comment type="function">
    <text evidence="8">Catalyzes the phosphorylation of the 3'-hydroxyl group of dephosphocoenzyme A to form coenzyme A.</text>
</comment>
<dbReference type="GO" id="GO:0005524">
    <property type="term" value="F:ATP binding"/>
    <property type="evidence" value="ECO:0007669"/>
    <property type="project" value="UniProtKB-UniRule"/>
</dbReference>